<feature type="region of interest" description="Disordered" evidence="1">
    <location>
        <begin position="154"/>
        <end position="184"/>
    </location>
</feature>
<dbReference type="OrthoDB" id="1427152at2759"/>
<dbReference type="AlphaFoldDB" id="A0A7J0DD68"/>
<name>A0A7J0DD68_9ERIC</name>
<dbReference type="EMBL" id="BJWL01000172">
    <property type="protein sequence ID" value="GFS32805.1"/>
    <property type="molecule type" value="Genomic_DNA"/>
</dbReference>
<sequence length="226" mass="24990">MQPQGERKKPFASLFVGNKQKNEGTSIKKIKVGDGPVQLLKEDIENAVDRWEHNLLPNPPLTLWGNSSLAKITSKIGNPICVDKYTANVERVLYARALVEIDVANDVAKIHRSNTCKVLEGIKAKKSMETQKQSMGQTSTKPIQGFVNAKMIPEFGKGSTGSQDTSAGAEKNKESQNEWVTKKGIAVKERQQVNKDTSVAETLENLFKVLKDIQETEIQSLLPESN</sequence>
<dbReference type="PANTHER" id="PTHR33233">
    <property type="entry name" value="ENDONUCLEASE/EXONUCLEASE/PHOSPHATASE"/>
    <property type="match status" value="1"/>
</dbReference>
<accession>A0A7J0DD68</accession>
<organism evidence="2 3">
    <name type="scientific">Actinidia rufa</name>
    <dbReference type="NCBI Taxonomy" id="165716"/>
    <lineage>
        <taxon>Eukaryota</taxon>
        <taxon>Viridiplantae</taxon>
        <taxon>Streptophyta</taxon>
        <taxon>Embryophyta</taxon>
        <taxon>Tracheophyta</taxon>
        <taxon>Spermatophyta</taxon>
        <taxon>Magnoliopsida</taxon>
        <taxon>eudicotyledons</taxon>
        <taxon>Gunneridae</taxon>
        <taxon>Pentapetalae</taxon>
        <taxon>asterids</taxon>
        <taxon>Ericales</taxon>
        <taxon>Actinidiaceae</taxon>
        <taxon>Actinidia</taxon>
    </lineage>
</organism>
<keyword evidence="3" id="KW-1185">Reference proteome</keyword>
<evidence type="ECO:0000256" key="1">
    <source>
        <dbReference type="SAM" id="MobiDB-lite"/>
    </source>
</evidence>
<gene>
    <name evidence="2" type="ORF">Acr_00g0024790</name>
</gene>
<comment type="caution">
    <text evidence="2">The sequence shown here is derived from an EMBL/GenBank/DDBJ whole genome shotgun (WGS) entry which is preliminary data.</text>
</comment>
<dbReference type="PANTHER" id="PTHR33233:SF17">
    <property type="entry name" value="DUF4283 DOMAIN-CONTAINING PROTEIN"/>
    <property type="match status" value="1"/>
</dbReference>
<dbReference type="Proteomes" id="UP000585474">
    <property type="component" value="Unassembled WGS sequence"/>
</dbReference>
<proteinExistence type="predicted"/>
<evidence type="ECO:0000313" key="3">
    <source>
        <dbReference type="Proteomes" id="UP000585474"/>
    </source>
</evidence>
<reference evidence="3" key="1">
    <citation type="submission" date="2019-07" db="EMBL/GenBank/DDBJ databases">
        <title>De Novo Assembly of kiwifruit Actinidia rufa.</title>
        <authorList>
            <person name="Sugita-Konishi S."/>
            <person name="Sato K."/>
            <person name="Mori E."/>
            <person name="Abe Y."/>
            <person name="Kisaki G."/>
            <person name="Hamano K."/>
            <person name="Suezawa K."/>
            <person name="Otani M."/>
            <person name="Fukuda T."/>
            <person name="Manabe T."/>
            <person name="Gomi K."/>
            <person name="Tabuchi M."/>
            <person name="Akimitsu K."/>
            <person name="Kataoka I."/>
        </authorList>
    </citation>
    <scope>NUCLEOTIDE SEQUENCE [LARGE SCALE GENOMIC DNA]</scope>
    <source>
        <strain evidence="3">cv. Fuchu</strain>
    </source>
</reference>
<evidence type="ECO:0000313" key="2">
    <source>
        <dbReference type="EMBL" id="GFS32805.1"/>
    </source>
</evidence>
<protein>
    <submittedName>
        <fullName evidence="2">Uncharacterized protein</fullName>
    </submittedName>
</protein>